<dbReference type="InterPro" id="IPR036188">
    <property type="entry name" value="FAD/NAD-bd_sf"/>
</dbReference>
<comment type="similarity">
    <text evidence="2 5">Belongs to the carotenoid/retinoid oxidoreductase family.</text>
</comment>
<sequence>MKQNTARTAIVIGAGFSGLSAAISLADKGYDVTLVEKHDQTGGRARVLKEGGFSFDMGPSWYWMPEVMADFFKRHGRCIDDYLDLVRLDPSYQVIFGAHEQVDMPASFSELQKVFEHIEPGAGARLRSFMQEAEYKYNTAMSAYVSKPGLHIRELCNAEVIRSFLRMDMLQSFSSHARKFFKDERLLRIIEFPVLFLGATPERIPAMYSMMNYADIRLGTWYPVGGMYELVKAFTQLAVEMGVKLQLNTTVNSMEVNDGCITGIITDQGRFEADVIVSAADYHHTDQQLLPSGYNNYTARYWEKRVMAPSCIIYYLGVGRKLPRLRHHNLFFENDFRAHAEAIYTTPQWPEKPLFYVCCPSKTDSTVAPDGMENLFILIPTAPGLTDTPAIREQYLQYVLDKTAAFCGESFRDDIVYSRSYACSDFMSDYSAFKGNAYGLANTLGQTAFLKPSIRHKTINNLFFTGQLTVPGPGVPPAIISGQLVADHISKQKAFSHESVI</sequence>
<dbReference type="RefSeq" id="WP_162331349.1">
    <property type="nucleotide sequence ID" value="NZ_CP048113.1"/>
</dbReference>
<evidence type="ECO:0000313" key="7">
    <source>
        <dbReference type="EMBL" id="QHS59654.1"/>
    </source>
</evidence>
<dbReference type="GO" id="GO:0016117">
    <property type="term" value="P:carotenoid biosynthetic process"/>
    <property type="evidence" value="ECO:0007669"/>
    <property type="project" value="UniProtKB-KW"/>
</dbReference>
<dbReference type="NCBIfam" id="TIGR02734">
    <property type="entry name" value="crtI_fam"/>
    <property type="match status" value="1"/>
</dbReference>
<evidence type="ECO:0000256" key="2">
    <source>
        <dbReference type="ARBA" id="ARBA00006046"/>
    </source>
</evidence>
<evidence type="ECO:0000256" key="4">
    <source>
        <dbReference type="ARBA" id="ARBA00023002"/>
    </source>
</evidence>
<reference evidence="7 8" key="1">
    <citation type="submission" date="2020-01" db="EMBL/GenBank/DDBJ databases">
        <title>Complete genome sequence of Chitinophaga sp. H33E-04 isolated from quinoa roots.</title>
        <authorList>
            <person name="Weon H.-Y."/>
            <person name="Lee S.A."/>
        </authorList>
    </citation>
    <scope>NUCLEOTIDE SEQUENCE [LARGE SCALE GENOMIC DNA]</scope>
    <source>
        <strain evidence="7 8">H33E-04</strain>
    </source>
</reference>
<dbReference type="SUPFAM" id="SSF51905">
    <property type="entry name" value="FAD/NAD(P)-binding domain"/>
    <property type="match status" value="1"/>
</dbReference>
<feature type="domain" description="Amine oxidase" evidence="6">
    <location>
        <begin position="16"/>
        <end position="489"/>
    </location>
</feature>
<dbReference type="InterPro" id="IPR002937">
    <property type="entry name" value="Amino_oxidase"/>
</dbReference>
<dbReference type="GO" id="GO:0016491">
    <property type="term" value="F:oxidoreductase activity"/>
    <property type="evidence" value="ECO:0007669"/>
    <property type="project" value="UniProtKB-KW"/>
</dbReference>
<dbReference type="PANTHER" id="PTHR43734">
    <property type="entry name" value="PHYTOENE DESATURASE"/>
    <property type="match status" value="1"/>
</dbReference>
<evidence type="ECO:0000259" key="6">
    <source>
        <dbReference type="Pfam" id="PF01593"/>
    </source>
</evidence>
<evidence type="ECO:0000256" key="5">
    <source>
        <dbReference type="RuleBase" id="RU362075"/>
    </source>
</evidence>
<dbReference type="KEGG" id="chih:GWR21_08630"/>
<dbReference type="Pfam" id="PF01593">
    <property type="entry name" value="Amino_oxidase"/>
    <property type="match status" value="1"/>
</dbReference>
<evidence type="ECO:0000313" key="8">
    <source>
        <dbReference type="Proteomes" id="UP000476411"/>
    </source>
</evidence>
<dbReference type="Gene3D" id="3.50.50.60">
    <property type="entry name" value="FAD/NAD(P)-binding domain"/>
    <property type="match status" value="2"/>
</dbReference>
<dbReference type="AlphaFoldDB" id="A0A6B9ZEB1"/>
<dbReference type="PANTHER" id="PTHR43734:SF1">
    <property type="entry name" value="PHYTOENE DESATURASE"/>
    <property type="match status" value="1"/>
</dbReference>
<protein>
    <submittedName>
        <fullName evidence="7">Phytoene desaturase</fullName>
    </submittedName>
</protein>
<proteinExistence type="inferred from homology"/>
<accession>A0A6B9ZEB1</accession>
<keyword evidence="3 5" id="KW-0125">Carotenoid biosynthesis</keyword>
<evidence type="ECO:0000256" key="3">
    <source>
        <dbReference type="ARBA" id="ARBA00022746"/>
    </source>
</evidence>
<dbReference type="InterPro" id="IPR014105">
    <property type="entry name" value="Carotenoid/retinoid_OxRdtase"/>
</dbReference>
<evidence type="ECO:0000256" key="1">
    <source>
        <dbReference type="ARBA" id="ARBA00004829"/>
    </source>
</evidence>
<keyword evidence="4 5" id="KW-0560">Oxidoreductase</keyword>
<comment type="pathway">
    <text evidence="1 5">Carotenoid biosynthesis.</text>
</comment>
<organism evidence="7 8">
    <name type="scientific">Chitinophaga agri</name>
    <dbReference type="NCBI Taxonomy" id="2703787"/>
    <lineage>
        <taxon>Bacteria</taxon>
        <taxon>Pseudomonadati</taxon>
        <taxon>Bacteroidota</taxon>
        <taxon>Chitinophagia</taxon>
        <taxon>Chitinophagales</taxon>
        <taxon>Chitinophagaceae</taxon>
        <taxon>Chitinophaga</taxon>
    </lineage>
</organism>
<name>A0A6B9ZEB1_9BACT</name>
<dbReference type="Proteomes" id="UP000476411">
    <property type="component" value="Chromosome"/>
</dbReference>
<dbReference type="EMBL" id="CP048113">
    <property type="protein sequence ID" value="QHS59654.1"/>
    <property type="molecule type" value="Genomic_DNA"/>
</dbReference>
<gene>
    <name evidence="7" type="primary">crtI</name>
    <name evidence="7" type="ORF">GWR21_08630</name>
</gene>
<keyword evidence="8" id="KW-1185">Reference proteome</keyword>